<dbReference type="Pfam" id="PF01047">
    <property type="entry name" value="MarR"/>
    <property type="match status" value="1"/>
</dbReference>
<dbReference type="SMART" id="SM00347">
    <property type="entry name" value="HTH_MARR"/>
    <property type="match status" value="1"/>
</dbReference>
<dbReference type="Gene3D" id="1.10.10.10">
    <property type="entry name" value="Winged helix-like DNA-binding domain superfamily/Winged helix DNA-binding domain"/>
    <property type="match status" value="1"/>
</dbReference>
<proteinExistence type="predicted"/>
<dbReference type="PROSITE" id="PS50995">
    <property type="entry name" value="HTH_MARR_2"/>
    <property type="match status" value="1"/>
</dbReference>
<protein>
    <submittedName>
        <fullName evidence="5">MarR family transcriptional regulator</fullName>
    </submittedName>
</protein>
<sequence>MNRKMNEVIGYQLGATAHLLHNEHNRSLAAHGLTRSQVKVLYLLQSYGLQSQAQLQKQLFIQGSTMNGLLESLLKSELVEKTASRSDRRQKLISLTEKGRTLEKTVWREAMQIEEKVTDFLSEEEKQYLLQTLKTMQGKLQKETEEQRNE</sequence>
<dbReference type="PANTHER" id="PTHR42756">
    <property type="entry name" value="TRANSCRIPTIONAL REGULATOR, MARR"/>
    <property type="match status" value="1"/>
</dbReference>
<feature type="domain" description="HTH marR-type" evidence="4">
    <location>
        <begin position="1"/>
        <end position="138"/>
    </location>
</feature>
<dbReference type="PRINTS" id="PR00598">
    <property type="entry name" value="HTHMARR"/>
</dbReference>
<evidence type="ECO:0000313" key="6">
    <source>
        <dbReference type="Proteomes" id="UP000321816"/>
    </source>
</evidence>
<keyword evidence="1" id="KW-0805">Transcription regulation</keyword>
<dbReference type="GO" id="GO:0003700">
    <property type="term" value="F:DNA-binding transcription factor activity"/>
    <property type="evidence" value="ECO:0007669"/>
    <property type="project" value="InterPro"/>
</dbReference>
<name>A0AAJ8LW20_9BACI</name>
<evidence type="ECO:0000256" key="1">
    <source>
        <dbReference type="ARBA" id="ARBA00023015"/>
    </source>
</evidence>
<dbReference type="InterPro" id="IPR000835">
    <property type="entry name" value="HTH_MarR-typ"/>
</dbReference>
<evidence type="ECO:0000313" key="5">
    <source>
        <dbReference type="EMBL" id="WWD80672.1"/>
    </source>
</evidence>
<accession>A0AAJ8LW20</accession>
<dbReference type="GO" id="GO:0003677">
    <property type="term" value="F:DNA binding"/>
    <property type="evidence" value="ECO:0007669"/>
    <property type="project" value="UniProtKB-KW"/>
</dbReference>
<dbReference type="PANTHER" id="PTHR42756:SF1">
    <property type="entry name" value="TRANSCRIPTIONAL REPRESSOR OF EMRAB OPERON"/>
    <property type="match status" value="1"/>
</dbReference>
<keyword evidence="3" id="KW-0804">Transcription</keyword>
<dbReference type="AlphaFoldDB" id="A0AAJ8LW20"/>
<evidence type="ECO:0000259" key="4">
    <source>
        <dbReference type="PROSITE" id="PS50995"/>
    </source>
</evidence>
<gene>
    <name evidence="5" type="ORF">FTX54_003635</name>
</gene>
<dbReference type="PROSITE" id="PS01117">
    <property type="entry name" value="HTH_MARR_1"/>
    <property type="match status" value="1"/>
</dbReference>
<dbReference type="SUPFAM" id="SSF46785">
    <property type="entry name" value="Winged helix' DNA-binding domain"/>
    <property type="match status" value="1"/>
</dbReference>
<reference evidence="5 6" key="1">
    <citation type="submission" date="2024-01" db="EMBL/GenBank/DDBJ databases">
        <title>Complete Genome Sequence of Alkalicoccus halolimnae BZ-SZ-XJ29T, a Moderately Halophilic Bacterium Isolated from a Salt Lake.</title>
        <authorList>
            <person name="Zhao B."/>
        </authorList>
    </citation>
    <scope>NUCLEOTIDE SEQUENCE [LARGE SCALE GENOMIC DNA]</scope>
    <source>
        <strain evidence="5 6">BZ-SZ-XJ29</strain>
    </source>
</reference>
<keyword evidence="6" id="KW-1185">Reference proteome</keyword>
<keyword evidence="2" id="KW-0238">DNA-binding</keyword>
<dbReference type="Proteomes" id="UP000321816">
    <property type="component" value="Chromosome"/>
</dbReference>
<dbReference type="RefSeq" id="WP_187254608.1">
    <property type="nucleotide sequence ID" value="NZ_CP144914.1"/>
</dbReference>
<dbReference type="InterPro" id="IPR023187">
    <property type="entry name" value="Tscrpt_reg_MarR-type_CS"/>
</dbReference>
<dbReference type="KEGG" id="ahal:FTX54_003635"/>
<dbReference type="InterPro" id="IPR036390">
    <property type="entry name" value="WH_DNA-bd_sf"/>
</dbReference>
<evidence type="ECO:0000256" key="3">
    <source>
        <dbReference type="ARBA" id="ARBA00023163"/>
    </source>
</evidence>
<evidence type="ECO:0000256" key="2">
    <source>
        <dbReference type="ARBA" id="ARBA00023125"/>
    </source>
</evidence>
<dbReference type="EMBL" id="CP144914">
    <property type="protein sequence ID" value="WWD80672.1"/>
    <property type="molecule type" value="Genomic_DNA"/>
</dbReference>
<organism evidence="5 6">
    <name type="scientific">Alkalicoccus halolimnae</name>
    <dbReference type="NCBI Taxonomy" id="1667239"/>
    <lineage>
        <taxon>Bacteria</taxon>
        <taxon>Bacillati</taxon>
        <taxon>Bacillota</taxon>
        <taxon>Bacilli</taxon>
        <taxon>Bacillales</taxon>
        <taxon>Bacillaceae</taxon>
        <taxon>Alkalicoccus</taxon>
    </lineage>
</organism>
<dbReference type="InterPro" id="IPR036388">
    <property type="entry name" value="WH-like_DNA-bd_sf"/>
</dbReference>